<dbReference type="EMBL" id="HBFP01004546">
    <property type="protein sequence ID" value="CAD8818843.1"/>
    <property type="molecule type" value="Transcribed_RNA"/>
</dbReference>
<sequence length="238" mass="27407">MSQLMCRVDSVLSTTCDCVWYPSCSACSRKVMIIESPFECVHCGSLYWEWGFRLRLKIYDSTGFTTITCFASAFKNLFQYSQSQIRTMFLNSNGIRNDGPDSNLNYDPSCLSEEGYNLINNLLSGQPFMFKFKTKERHTSLNEILSSELEKTSLSVISIACVFKHQRLILNRVLESKTRFKNETCRKPKRARQDSFRSEPQSLFITRNEKQCSVRKGPASAAQCSYTLSIPKKRKIRI</sequence>
<dbReference type="InterPro" id="IPR012340">
    <property type="entry name" value="NA-bd_OB-fold"/>
</dbReference>
<name>A0A7S1ERF5_9RHOD</name>
<reference evidence="2" key="1">
    <citation type="submission" date="2021-01" db="EMBL/GenBank/DDBJ databases">
        <authorList>
            <person name="Corre E."/>
            <person name="Pelletier E."/>
            <person name="Niang G."/>
            <person name="Scheremetjew M."/>
            <person name="Finn R."/>
            <person name="Kale V."/>
            <person name="Holt S."/>
            <person name="Cochrane G."/>
            <person name="Meng A."/>
            <person name="Brown T."/>
            <person name="Cohen L."/>
        </authorList>
    </citation>
    <scope>NUCLEOTIDE SEQUENCE</scope>
    <source>
        <strain evidence="2">CCMP3278</strain>
    </source>
</reference>
<dbReference type="InterPro" id="IPR013955">
    <property type="entry name" value="Rep_factor-A_C"/>
</dbReference>
<evidence type="ECO:0000259" key="1">
    <source>
        <dbReference type="Pfam" id="PF08646"/>
    </source>
</evidence>
<gene>
    <name evidence="2" type="ORF">TOLI1172_LOCUS3232</name>
</gene>
<accession>A0A7S1ERF5</accession>
<feature type="domain" description="Replication factor A C-terminal" evidence="1">
    <location>
        <begin position="15"/>
        <end position="88"/>
    </location>
</feature>
<dbReference type="Pfam" id="PF08646">
    <property type="entry name" value="Rep_fac-A_C"/>
    <property type="match status" value="1"/>
</dbReference>
<dbReference type="AlphaFoldDB" id="A0A7S1ERF5"/>
<dbReference type="SUPFAM" id="SSF50249">
    <property type="entry name" value="Nucleic acid-binding proteins"/>
    <property type="match status" value="1"/>
</dbReference>
<organism evidence="2">
    <name type="scientific">Timspurckia oligopyrenoides</name>
    <dbReference type="NCBI Taxonomy" id="708627"/>
    <lineage>
        <taxon>Eukaryota</taxon>
        <taxon>Rhodophyta</taxon>
        <taxon>Bangiophyceae</taxon>
        <taxon>Porphyridiales</taxon>
        <taxon>Porphyridiaceae</taxon>
        <taxon>Timspurckia</taxon>
    </lineage>
</organism>
<protein>
    <recommendedName>
        <fullName evidence="1">Replication factor A C-terminal domain-containing protein</fullName>
    </recommendedName>
</protein>
<dbReference type="Gene3D" id="2.40.50.140">
    <property type="entry name" value="Nucleic acid-binding proteins"/>
    <property type="match status" value="1"/>
</dbReference>
<evidence type="ECO:0000313" key="2">
    <source>
        <dbReference type="EMBL" id="CAD8818843.1"/>
    </source>
</evidence>
<proteinExistence type="predicted"/>